<organism evidence="3 4">
    <name type="scientific">Nitrosomonas cryotolerans ATCC 49181</name>
    <dbReference type="NCBI Taxonomy" id="1131553"/>
    <lineage>
        <taxon>Bacteria</taxon>
        <taxon>Pseudomonadati</taxon>
        <taxon>Pseudomonadota</taxon>
        <taxon>Betaproteobacteria</taxon>
        <taxon>Nitrosomonadales</taxon>
        <taxon>Nitrosomonadaceae</taxon>
        <taxon>Nitrosomonas</taxon>
    </lineage>
</organism>
<dbReference type="GO" id="GO:0006265">
    <property type="term" value="P:DNA topological change"/>
    <property type="evidence" value="ECO:0007669"/>
    <property type="project" value="InterPro"/>
</dbReference>
<dbReference type="SMART" id="SM00974">
    <property type="entry name" value="T5orf172"/>
    <property type="match status" value="1"/>
</dbReference>
<dbReference type="Gene3D" id="3.30.65.10">
    <property type="entry name" value="Bacterial Topoisomerase I, domain 1"/>
    <property type="match status" value="1"/>
</dbReference>
<dbReference type="RefSeq" id="WP_074202566.1">
    <property type="nucleotide sequence ID" value="NZ_FSRO01000001.1"/>
</dbReference>
<protein>
    <submittedName>
        <fullName evidence="3">Topoisomerase DNA binding C4 zinc finger</fullName>
    </submittedName>
</protein>
<name>A0A1N6IAZ7_9PROT</name>
<feature type="domain" description="Bacteriophage T5 Orf172 DNA-binding" evidence="2">
    <location>
        <begin position="10"/>
        <end position="91"/>
    </location>
</feature>
<evidence type="ECO:0000313" key="3">
    <source>
        <dbReference type="EMBL" id="SIO29184.1"/>
    </source>
</evidence>
<dbReference type="EMBL" id="FSRO01000001">
    <property type="protein sequence ID" value="SIO29184.1"/>
    <property type="molecule type" value="Genomic_DNA"/>
</dbReference>
<dbReference type="InterPro" id="IPR018306">
    <property type="entry name" value="Phage_T5_Orf172_DNA-bd"/>
</dbReference>
<reference evidence="3 4" key="1">
    <citation type="submission" date="2016-12" db="EMBL/GenBank/DDBJ databases">
        <authorList>
            <person name="Song W.-J."/>
            <person name="Kurnit D.M."/>
        </authorList>
    </citation>
    <scope>NUCLEOTIDE SEQUENCE [LARGE SCALE GENOMIC DNA]</scope>
    <source>
        <strain evidence="3 4">ATCC 49181</strain>
    </source>
</reference>
<sequence length="390" mass="44532">MSYIYILSNRSMPGLVKIGLTFNSPYLRAEQLSSTGVPDKFVVEEYWECSSEELRKIEKEIHKQLGSKRYSNNREFFELSVDDARESVSNYFKRKSDLEFKKIKEEKEKKERGEKVRKWKQTLHGIEVTLVKEVDALIGEINSNEDLIAACLESILSADEVIKFLSKTENKDIPGKIISHTGWKINASYSYHGGDQRPKQLQADNAKIYISIGVMTKRFFHDVDTYDYYFSFTYSLHTDEINLGLSSKGIRPGDTLLYKLIEKGLFPATLSELLKSTGITHLVGHWESIFGTDAGIRKQIQEGLECPLCNKGTIVLKQGRRSGKPFYGCSNWPGCNFLFNLLLPREKIIPVFEQIIASNQNKNWVINSFGVHPFIIIMALKAIGMAIYLL</sequence>
<keyword evidence="3" id="KW-0413">Isomerase</keyword>
<keyword evidence="1" id="KW-0472">Membrane</keyword>
<dbReference type="Pfam" id="PF10544">
    <property type="entry name" value="T5orf172"/>
    <property type="match status" value="1"/>
</dbReference>
<dbReference type="GO" id="GO:0005694">
    <property type="term" value="C:chromosome"/>
    <property type="evidence" value="ECO:0007669"/>
    <property type="project" value="InterPro"/>
</dbReference>
<dbReference type="GO" id="GO:0003916">
    <property type="term" value="F:DNA topoisomerase activity"/>
    <property type="evidence" value="ECO:0007669"/>
    <property type="project" value="InterPro"/>
</dbReference>
<keyword evidence="4" id="KW-1185">Reference proteome</keyword>
<dbReference type="AlphaFoldDB" id="A0A1N6IAZ7"/>
<dbReference type="eggNOG" id="COG0790">
    <property type="taxonomic scope" value="Bacteria"/>
</dbReference>
<dbReference type="Pfam" id="PF01396">
    <property type="entry name" value="Zn_ribbon_Top1"/>
    <property type="match status" value="1"/>
</dbReference>
<dbReference type="Proteomes" id="UP000185062">
    <property type="component" value="Unassembled WGS sequence"/>
</dbReference>
<keyword evidence="1" id="KW-0812">Transmembrane</keyword>
<feature type="transmembrane region" description="Helical" evidence="1">
    <location>
        <begin position="369"/>
        <end position="389"/>
    </location>
</feature>
<evidence type="ECO:0000259" key="2">
    <source>
        <dbReference type="SMART" id="SM00974"/>
    </source>
</evidence>
<dbReference type="InterPro" id="IPR013498">
    <property type="entry name" value="Topo_IA_Znf"/>
</dbReference>
<proteinExistence type="predicted"/>
<keyword evidence="1" id="KW-1133">Transmembrane helix</keyword>
<dbReference type="STRING" id="44575.SAMN05216419_100954"/>
<evidence type="ECO:0000313" key="4">
    <source>
        <dbReference type="Proteomes" id="UP000185062"/>
    </source>
</evidence>
<evidence type="ECO:0000256" key="1">
    <source>
        <dbReference type="SAM" id="Phobius"/>
    </source>
</evidence>
<gene>
    <name evidence="3" type="ORF">SAMN02743940_1685</name>
</gene>
<accession>A0A1N6IAZ7</accession>
<dbReference type="GO" id="GO:0003677">
    <property type="term" value="F:DNA binding"/>
    <property type="evidence" value="ECO:0007669"/>
    <property type="project" value="InterPro"/>
</dbReference>